<organism evidence="1 2">
    <name type="scientific">Chitinophaga oryziterrae</name>
    <dbReference type="NCBI Taxonomy" id="1031224"/>
    <lineage>
        <taxon>Bacteria</taxon>
        <taxon>Pseudomonadati</taxon>
        <taxon>Bacteroidota</taxon>
        <taxon>Chitinophagia</taxon>
        <taxon>Chitinophagales</taxon>
        <taxon>Chitinophagaceae</taxon>
        <taxon>Chitinophaga</taxon>
    </lineage>
</organism>
<keyword evidence="2" id="KW-1185">Reference proteome</keyword>
<dbReference type="AlphaFoldDB" id="A0A6N8JHT0"/>
<dbReference type="Proteomes" id="UP000468388">
    <property type="component" value="Unassembled WGS sequence"/>
</dbReference>
<dbReference type="RefSeq" id="WP_157302858.1">
    <property type="nucleotide sequence ID" value="NZ_BAAAZB010000021.1"/>
</dbReference>
<dbReference type="InterPro" id="IPR036736">
    <property type="entry name" value="ACP-like_sf"/>
</dbReference>
<dbReference type="EMBL" id="WRXO01000010">
    <property type="protein sequence ID" value="MVT44041.1"/>
    <property type="molecule type" value="Genomic_DNA"/>
</dbReference>
<gene>
    <name evidence="1" type="ORF">GO495_25835</name>
</gene>
<protein>
    <submittedName>
        <fullName evidence="1">Uncharacterized protein</fullName>
    </submittedName>
</protein>
<evidence type="ECO:0000313" key="1">
    <source>
        <dbReference type="EMBL" id="MVT44041.1"/>
    </source>
</evidence>
<comment type="caution">
    <text evidence="1">The sequence shown here is derived from an EMBL/GenBank/DDBJ whole genome shotgun (WGS) entry which is preliminary data.</text>
</comment>
<dbReference type="Gene3D" id="1.10.1200.10">
    <property type="entry name" value="ACP-like"/>
    <property type="match status" value="1"/>
</dbReference>
<dbReference type="SUPFAM" id="SSF47336">
    <property type="entry name" value="ACP-like"/>
    <property type="match status" value="1"/>
</dbReference>
<reference evidence="1 2" key="1">
    <citation type="submission" date="2019-12" db="EMBL/GenBank/DDBJ databases">
        <title>The draft genomic sequence of strain Chitinophaga oryziterrae JCM 16595.</title>
        <authorList>
            <person name="Zhang X."/>
        </authorList>
    </citation>
    <scope>NUCLEOTIDE SEQUENCE [LARGE SCALE GENOMIC DNA]</scope>
    <source>
        <strain evidence="1 2">JCM 16595</strain>
    </source>
</reference>
<name>A0A6N8JHT0_9BACT</name>
<dbReference type="OrthoDB" id="675004at2"/>
<accession>A0A6N8JHT0</accession>
<evidence type="ECO:0000313" key="2">
    <source>
        <dbReference type="Proteomes" id="UP000468388"/>
    </source>
</evidence>
<sequence length="80" mass="9295">MIDTQKFLQEFKEQYVDGEATGMTMDSEFKKFPSWDSLTAISLLAEIKYRYNVDIEEDELNGCSRVADVYHLIEKKIAHA</sequence>
<proteinExistence type="predicted"/>